<accession>A0A1G8NV06</accession>
<dbReference type="PROSITE" id="PS51257">
    <property type="entry name" value="PROKAR_LIPOPROTEIN"/>
    <property type="match status" value="1"/>
</dbReference>
<protein>
    <submittedName>
        <fullName evidence="3">Uncharacterized protein</fullName>
    </submittedName>
</protein>
<sequence length="344" mass="37785">MRKYLVAIGTISLLSLSACGSGEETEENTEAEASGNDEKEIEAEGSEDEEPETHDIDLESEWAMDGNSIEIDGETNFKDGTKLTYHVSNLDDEDEEDVKVGTVDVEDGSFNADIDIGNFSDGEIELLFGYLPGPQSDDVLGTYGQQSEYIESDDIINGELMYEDFFMNTTPTEVNGEGDDVSENFNLQSGFAIIDAEHSGERNFIVELNNESGGQELIVNTIGIYEGESLAVIPQEGEYHLDVDADGSWEAEVSQELPDTEDIYSEDDHIEGSGDSVVFVDMQSGNKRIDLTHTGERNFIVTLNGQDLLVNDIGPYEGAQSQSFDSGEHIFQIEADGDWTLEIE</sequence>
<evidence type="ECO:0000256" key="1">
    <source>
        <dbReference type="SAM" id="MobiDB-lite"/>
    </source>
</evidence>
<feature type="chain" id="PRO_5039177822" evidence="2">
    <location>
        <begin position="21"/>
        <end position="344"/>
    </location>
</feature>
<keyword evidence="2" id="KW-0732">Signal</keyword>
<feature type="compositionally biased region" description="Acidic residues" evidence="1">
    <location>
        <begin position="39"/>
        <end position="57"/>
    </location>
</feature>
<evidence type="ECO:0000313" key="4">
    <source>
        <dbReference type="Proteomes" id="UP000198853"/>
    </source>
</evidence>
<feature type="region of interest" description="Disordered" evidence="1">
    <location>
        <begin position="19"/>
        <end position="57"/>
    </location>
</feature>
<gene>
    <name evidence="3" type="ORF">SAMN04488123_10736</name>
</gene>
<evidence type="ECO:0000313" key="3">
    <source>
        <dbReference type="EMBL" id="SDI83786.1"/>
    </source>
</evidence>
<organism evidence="3 4">
    <name type="scientific">Natribacillus halophilus</name>
    <dbReference type="NCBI Taxonomy" id="549003"/>
    <lineage>
        <taxon>Bacteria</taxon>
        <taxon>Bacillati</taxon>
        <taxon>Bacillota</taxon>
        <taxon>Bacilli</taxon>
        <taxon>Bacillales</taxon>
        <taxon>Bacillaceae</taxon>
        <taxon>Natribacillus</taxon>
    </lineage>
</organism>
<feature type="signal peptide" evidence="2">
    <location>
        <begin position="1"/>
        <end position="20"/>
    </location>
</feature>
<dbReference type="RefSeq" id="WP_090398253.1">
    <property type="nucleotide sequence ID" value="NZ_FNEN01000007.1"/>
</dbReference>
<reference evidence="3 4" key="1">
    <citation type="submission" date="2016-10" db="EMBL/GenBank/DDBJ databases">
        <authorList>
            <person name="de Groot N.N."/>
        </authorList>
    </citation>
    <scope>NUCLEOTIDE SEQUENCE [LARGE SCALE GENOMIC DNA]</scope>
    <source>
        <strain evidence="3 4">DSM 21771</strain>
    </source>
</reference>
<dbReference type="OrthoDB" id="2664546at2"/>
<proteinExistence type="predicted"/>
<dbReference type="EMBL" id="FNEN01000007">
    <property type="protein sequence ID" value="SDI83786.1"/>
    <property type="molecule type" value="Genomic_DNA"/>
</dbReference>
<evidence type="ECO:0000256" key="2">
    <source>
        <dbReference type="SAM" id="SignalP"/>
    </source>
</evidence>
<keyword evidence="4" id="KW-1185">Reference proteome</keyword>
<dbReference type="Proteomes" id="UP000198853">
    <property type="component" value="Unassembled WGS sequence"/>
</dbReference>
<name>A0A1G8NV06_9BACI</name>
<dbReference type="AlphaFoldDB" id="A0A1G8NV06"/>